<organism evidence="11 12">
    <name type="scientific">Effusibacillus lacus</name>
    <dbReference type="NCBI Taxonomy" id="1348429"/>
    <lineage>
        <taxon>Bacteria</taxon>
        <taxon>Bacillati</taxon>
        <taxon>Bacillota</taxon>
        <taxon>Bacilli</taxon>
        <taxon>Bacillales</taxon>
        <taxon>Alicyclobacillaceae</taxon>
        <taxon>Effusibacillus</taxon>
    </lineage>
</organism>
<name>A0A292YMX6_9BACL</name>
<evidence type="ECO:0000256" key="2">
    <source>
        <dbReference type="ARBA" id="ARBA00004733"/>
    </source>
</evidence>
<keyword evidence="4 9" id="KW-0028">Amino-acid biosynthesis</keyword>
<evidence type="ECO:0000256" key="5">
    <source>
        <dbReference type="ARBA" id="ARBA00022822"/>
    </source>
</evidence>
<accession>A0A292YMX6</accession>
<dbReference type="HAMAP" id="MF_00131">
    <property type="entry name" value="Trp_synth_alpha"/>
    <property type="match status" value="1"/>
</dbReference>
<dbReference type="AlphaFoldDB" id="A0A292YMX6"/>
<gene>
    <name evidence="9" type="primary">trpA</name>
    <name evidence="11" type="ORF">EFBL_1369</name>
</gene>
<dbReference type="Proteomes" id="UP000217785">
    <property type="component" value="Unassembled WGS sequence"/>
</dbReference>
<keyword evidence="7 9" id="KW-0456">Lyase</keyword>
<keyword evidence="6 9" id="KW-0057">Aromatic amino acid biosynthesis</keyword>
<dbReference type="InterPro" id="IPR011060">
    <property type="entry name" value="RibuloseP-bd_barrel"/>
</dbReference>
<dbReference type="GO" id="GO:0004834">
    <property type="term" value="F:tryptophan synthase activity"/>
    <property type="evidence" value="ECO:0007669"/>
    <property type="project" value="UniProtKB-UniRule"/>
</dbReference>
<proteinExistence type="inferred from homology"/>
<evidence type="ECO:0000256" key="8">
    <source>
        <dbReference type="ARBA" id="ARBA00049047"/>
    </source>
</evidence>
<keyword evidence="12" id="KW-1185">Reference proteome</keyword>
<dbReference type="PANTHER" id="PTHR43406">
    <property type="entry name" value="TRYPTOPHAN SYNTHASE, ALPHA CHAIN"/>
    <property type="match status" value="1"/>
</dbReference>
<dbReference type="RefSeq" id="WP_096181441.1">
    <property type="nucleotide sequence ID" value="NZ_BDUF01000029.1"/>
</dbReference>
<evidence type="ECO:0000256" key="9">
    <source>
        <dbReference type="HAMAP-Rule" id="MF_00131"/>
    </source>
</evidence>
<evidence type="ECO:0000256" key="6">
    <source>
        <dbReference type="ARBA" id="ARBA00023141"/>
    </source>
</evidence>
<dbReference type="NCBIfam" id="TIGR00262">
    <property type="entry name" value="trpA"/>
    <property type="match status" value="1"/>
</dbReference>
<evidence type="ECO:0000256" key="7">
    <source>
        <dbReference type="ARBA" id="ARBA00023239"/>
    </source>
</evidence>
<dbReference type="UniPathway" id="UPA00035">
    <property type="reaction ID" value="UER00044"/>
</dbReference>
<feature type="active site" description="Proton acceptor" evidence="9">
    <location>
        <position position="60"/>
    </location>
</feature>
<dbReference type="EMBL" id="BDUF01000029">
    <property type="protein sequence ID" value="GAX89744.1"/>
    <property type="molecule type" value="Genomic_DNA"/>
</dbReference>
<evidence type="ECO:0000256" key="4">
    <source>
        <dbReference type="ARBA" id="ARBA00022605"/>
    </source>
</evidence>
<comment type="subunit">
    <text evidence="3 9">Tetramer of two alpha and two beta chains.</text>
</comment>
<evidence type="ECO:0000256" key="1">
    <source>
        <dbReference type="ARBA" id="ARBA00003365"/>
    </source>
</evidence>
<evidence type="ECO:0000256" key="10">
    <source>
        <dbReference type="RuleBase" id="RU003662"/>
    </source>
</evidence>
<dbReference type="FunFam" id="3.20.20.70:FF:000037">
    <property type="entry name" value="Tryptophan synthase alpha chain"/>
    <property type="match status" value="1"/>
</dbReference>
<reference evidence="12" key="1">
    <citation type="submission" date="2017-07" db="EMBL/GenBank/DDBJ databases">
        <title>Draft genome sequence of Effusibacillus lacus strain skLN1.</title>
        <authorList>
            <person name="Watanabe M."/>
            <person name="Kojima H."/>
            <person name="Fukui M."/>
        </authorList>
    </citation>
    <scope>NUCLEOTIDE SEQUENCE [LARGE SCALE GENOMIC DNA]</scope>
    <source>
        <strain evidence="12">skLN1</strain>
    </source>
</reference>
<protein>
    <recommendedName>
        <fullName evidence="9">Tryptophan synthase alpha chain</fullName>
        <ecNumber evidence="9">4.2.1.20</ecNumber>
    </recommendedName>
</protein>
<keyword evidence="5 9" id="KW-0822">Tryptophan biosynthesis</keyword>
<dbReference type="InterPro" id="IPR018204">
    <property type="entry name" value="Trp_synthase_alpha_AS"/>
</dbReference>
<dbReference type="PANTHER" id="PTHR43406:SF1">
    <property type="entry name" value="TRYPTOPHAN SYNTHASE ALPHA CHAIN, CHLOROPLASTIC"/>
    <property type="match status" value="1"/>
</dbReference>
<comment type="caution">
    <text evidence="11">The sequence shown here is derived from an EMBL/GenBank/DDBJ whole genome shotgun (WGS) entry which is preliminary data.</text>
</comment>
<comment type="similarity">
    <text evidence="9 10">Belongs to the TrpA family.</text>
</comment>
<dbReference type="EC" id="4.2.1.20" evidence="9"/>
<dbReference type="PROSITE" id="PS00167">
    <property type="entry name" value="TRP_SYNTHASE_ALPHA"/>
    <property type="match status" value="1"/>
</dbReference>
<dbReference type="InterPro" id="IPR013785">
    <property type="entry name" value="Aldolase_TIM"/>
</dbReference>
<sequence length="274" mass="29338">MSRIQNVFADLKTKGETAFIPFITLGDPGLEWTERIVRDLERAGADIIELGIPYSDPLADGPVIQEAALRSLNQGTKLVDVFQLVAKLRQSGVAVPLILFTYVNPVLQFGVERFFAEAAKAGADGAIIPDLPHEESEEVRMAAVRHGIDLIPLVAPTSRQRIEKIAKDAAGFVYCVSSLGVTGMRSELSAELPEFVAGVRSATPLPVAVGFGVSTPEQAAQIKRYADGVIVGSALVRKVKPLADAVAAGNQAETEKAYAELIRFAASMKEPLRS</sequence>
<evidence type="ECO:0000313" key="12">
    <source>
        <dbReference type="Proteomes" id="UP000217785"/>
    </source>
</evidence>
<comment type="function">
    <text evidence="1 9">The alpha subunit is responsible for the aldol cleavage of indoleglycerol phosphate to indole and glyceraldehyde 3-phosphate.</text>
</comment>
<evidence type="ECO:0000313" key="11">
    <source>
        <dbReference type="EMBL" id="GAX89744.1"/>
    </source>
</evidence>
<comment type="pathway">
    <text evidence="2 9">Amino-acid biosynthesis; L-tryptophan biosynthesis; L-tryptophan from chorismate: step 5/5.</text>
</comment>
<dbReference type="InterPro" id="IPR002028">
    <property type="entry name" value="Trp_synthase_suA"/>
</dbReference>
<dbReference type="Pfam" id="PF00290">
    <property type="entry name" value="Trp_syntA"/>
    <property type="match status" value="1"/>
</dbReference>
<evidence type="ECO:0000256" key="3">
    <source>
        <dbReference type="ARBA" id="ARBA00011270"/>
    </source>
</evidence>
<dbReference type="OrthoDB" id="9804578at2"/>
<dbReference type="GO" id="GO:0005829">
    <property type="term" value="C:cytosol"/>
    <property type="evidence" value="ECO:0007669"/>
    <property type="project" value="TreeGrafter"/>
</dbReference>
<dbReference type="SUPFAM" id="SSF51366">
    <property type="entry name" value="Ribulose-phoshate binding barrel"/>
    <property type="match status" value="1"/>
</dbReference>
<dbReference type="CDD" id="cd04724">
    <property type="entry name" value="Tryptophan_synthase_alpha"/>
    <property type="match status" value="1"/>
</dbReference>
<feature type="active site" description="Proton acceptor" evidence="9">
    <location>
        <position position="49"/>
    </location>
</feature>
<comment type="catalytic activity">
    <reaction evidence="8 9">
        <text>(1S,2R)-1-C-(indol-3-yl)glycerol 3-phosphate + L-serine = D-glyceraldehyde 3-phosphate + L-tryptophan + H2O</text>
        <dbReference type="Rhea" id="RHEA:10532"/>
        <dbReference type="ChEBI" id="CHEBI:15377"/>
        <dbReference type="ChEBI" id="CHEBI:33384"/>
        <dbReference type="ChEBI" id="CHEBI:57912"/>
        <dbReference type="ChEBI" id="CHEBI:58866"/>
        <dbReference type="ChEBI" id="CHEBI:59776"/>
        <dbReference type="EC" id="4.2.1.20"/>
    </reaction>
</comment>
<dbReference type="Gene3D" id="3.20.20.70">
    <property type="entry name" value="Aldolase class I"/>
    <property type="match status" value="1"/>
</dbReference>